<proteinExistence type="predicted"/>
<dbReference type="SUPFAM" id="SSF51735">
    <property type="entry name" value="NAD(P)-binding Rossmann-fold domains"/>
    <property type="match status" value="1"/>
</dbReference>
<dbReference type="GeneID" id="30201490"/>
<keyword evidence="1" id="KW-0521">NADP</keyword>
<gene>
    <name evidence="3" type="ORF">WICANDRAFT_71435</name>
</gene>
<dbReference type="Gene3D" id="3.40.50.720">
    <property type="entry name" value="NAD(P)-binding Rossmann-like Domain"/>
    <property type="match status" value="1"/>
</dbReference>
<dbReference type="EMBL" id="KV454215">
    <property type="protein sequence ID" value="ODQ56912.1"/>
    <property type="molecule type" value="Genomic_DNA"/>
</dbReference>
<dbReference type="GO" id="GO:0016491">
    <property type="term" value="F:oxidoreductase activity"/>
    <property type="evidence" value="ECO:0007669"/>
    <property type="project" value="UniProtKB-KW"/>
</dbReference>
<keyword evidence="4" id="KW-1185">Reference proteome</keyword>
<organism evidence="3 4">
    <name type="scientific">Wickerhamomyces anomalus (strain ATCC 58044 / CBS 1984 / NCYC 433 / NRRL Y-366-8)</name>
    <name type="common">Yeast</name>
    <name type="synonym">Hansenula anomala</name>
    <dbReference type="NCBI Taxonomy" id="683960"/>
    <lineage>
        <taxon>Eukaryota</taxon>
        <taxon>Fungi</taxon>
        <taxon>Dikarya</taxon>
        <taxon>Ascomycota</taxon>
        <taxon>Saccharomycotina</taxon>
        <taxon>Saccharomycetes</taxon>
        <taxon>Phaffomycetales</taxon>
        <taxon>Wickerhamomycetaceae</taxon>
        <taxon>Wickerhamomyces</taxon>
    </lineage>
</organism>
<dbReference type="InterPro" id="IPR036291">
    <property type="entry name" value="NAD(P)-bd_dom_sf"/>
</dbReference>
<dbReference type="PANTHER" id="PTHR47706:SF9">
    <property type="entry name" value="NMRA-LIKE DOMAIN-CONTAINING PROTEIN-RELATED"/>
    <property type="match status" value="1"/>
</dbReference>
<sequence>MSTVAIIKTPIRLLTSSDKRRIQSSKVKYYNVKEVGFDKALEGVDVVINLGGVPGDPKDDILLKSIISSNIKLYIPSQYGTDLYVSDTLPNFLGTKTAHSIAARDGGVKTVDLFTSVFINEDGLLPYAPLYLFGDVENTKEVTIPGNENTLVNPTYVKDIANAIAALVTKDDYASIPDKVRIYSDRVLATDLVKHYEKIKGVKINTRFVSTAEQVKKAIEKYSHGFRLEDIGFYLATILSEGEGKGLIYEKENEKEFVNPNETLFKWTRFQI</sequence>
<keyword evidence="2" id="KW-0560">Oxidoreductase</keyword>
<dbReference type="InterPro" id="IPR051609">
    <property type="entry name" value="NmrA/Isoflavone_reductase-like"/>
</dbReference>
<dbReference type="RefSeq" id="XP_019036119.1">
    <property type="nucleotide sequence ID" value="XM_019184244.1"/>
</dbReference>
<dbReference type="OrthoDB" id="9974981at2759"/>
<name>A0A1E3NW47_WICAA</name>
<dbReference type="Proteomes" id="UP000094112">
    <property type="component" value="Unassembled WGS sequence"/>
</dbReference>
<evidence type="ECO:0000256" key="1">
    <source>
        <dbReference type="ARBA" id="ARBA00022857"/>
    </source>
</evidence>
<reference evidence="3 4" key="1">
    <citation type="journal article" date="2016" name="Proc. Natl. Acad. Sci. U.S.A.">
        <title>Comparative genomics of biotechnologically important yeasts.</title>
        <authorList>
            <person name="Riley R."/>
            <person name="Haridas S."/>
            <person name="Wolfe K.H."/>
            <person name="Lopes M.R."/>
            <person name="Hittinger C.T."/>
            <person name="Goeker M."/>
            <person name="Salamov A.A."/>
            <person name="Wisecaver J.H."/>
            <person name="Long T.M."/>
            <person name="Calvey C.H."/>
            <person name="Aerts A.L."/>
            <person name="Barry K.W."/>
            <person name="Choi C."/>
            <person name="Clum A."/>
            <person name="Coughlan A.Y."/>
            <person name="Deshpande S."/>
            <person name="Douglass A.P."/>
            <person name="Hanson S.J."/>
            <person name="Klenk H.-P."/>
            <person name="LaButti K.M."/>
            <person name="Lapidus A."/>
            <person name="Lindquist E.A."/>
            <person name="Lipzen A.M."/>
            <person name="Meier-Kolthoff J.P."/>
            <person name="Ohm R.A."/>
            <person name="Otillar R.P."/>
            <person name="Pangilinan J.L."/>
            <person name="Peng Y."/>
            <person name="Rokas A."/>
            <person name="Rosa C.A."/>
            <person name="Scheuner C."/>
            <person name="Sibirny A.A."/>
            <person name="Slot J.C."/>
            <person name="Stielow J.B."/>
            <person name="Sun H."/>
            <person name="Kurtzman C.P."/>
            <person name="Blackwell M."/>
            <person name="Grigoriev I.V."/>
            <person name="Jeffries T.W."/>
        </authorList>
    </citation>
    <scope>NUCLEOTIDE SEQUENCE [LARGE SCALE GENOMIC DNA]</scope>
    <source>
        <strain evidence="4">ATCC 58044 / CBS 1984 / NCYC 433 / NRRL Y-366-8</strain>
    </source>
</reference>
<dbReference type="PANTHER" id="PTHR47706">
    <property type="entry name" value="NMRA-LIKE FAMILY PROTEIN"/>
    <property type="match status" value="1"/>
</dbReference>
<dbReference type="AlphaFoldDB" id="A0A1E3NW47"/>
<dbReference type="STRING" id="683960.A0A1E3NW47"/>
<protein>
    <recommendedName>
        <fullName evidence="5">NmrA-like domain-containing protein</fullName>
    </recommendedName>
</protein>
<evidence type="ECO:0000256" key="2">
    <source>
        <dbReference type="ARBA" id="ARBA00023002"/>
    </source>
</evidence>
<accession>A0A1E3NW47</accession>
<evidence type="ECO:0008006" key="5">
    <source>
        <dbReference type="Google" id="ProtNLM"/>
    </source>
</evidence>
<evidence type="ECO:0000313" key="4">
    <source>
        <dbReference type="Proteomes" id="UP000094112"/>
    </source>
</evidence>
<evidence type="ECO:0000313" key="3">
    <source>
        <dbReference type="EMBL" id="ODQ56912.1"/>
    </source>
</evidence>